<reference evidence="2 3" key="1">
    <citation type="journal article" date="2024" name="Int. J. Syst. Evol. Microbiol.">
        <title>Paenibacillus hexagrammi sp. nov., a novel bacterium isolated from the gut content of Hexagrammos agrammus.</title>
        <authorList>
            <person name="Jung H.K."/>
            <person name="Kim D.G."/>
            <person name="Zin H."/>
            <person name="Park J."/>
            <person name="Jung H."/>
            <person name="Kim Y.O."/>
            <person name="Kong H.J."/>
            <person name="Kim J.W."/>
            <person name="Kim Y.S."/>
        </authorList>
    </citation>
    <scope>NUCLEOTIDE SEQUENCE [LARGE SCALE GENOMIC DNA]</scope>
    <source>
        <strain evidence="2 3">YPD9-1</strain>
    </source>
</reference>
<gene>
    <name evidence="2" type="ORF">L0M14_25540</name>
</gene>
<accession>A0ABY3SI46</accession>
<dbReference type="Pfam" id="PF07238">
    <property type="entry name" value="PilZ"/>
    <property type="match status" value="1"/>
</dbReference>
<organism evidence="2 3">
    <name type="scientific">Paenibacillus hexagrammi</name>
    <dbReference type="NCBI Taxonomy" id="2908839"/>
    <lineage>
        <taxon>Bacteria</taxon>
        <taxon>Bacillati</taxon>
        <taxon>Bacillota</taxon>
        <taxon>Bacilli</taxon>
        <taxon>Bacillales</taxon>
        <taxon>Paenibacillaceae</taxon>
        <taxon>Paenibacillus</taxon>
    </lineage>
</organism>
<evidence type="ECO:0000313" key="2">
    <source>
        <dbReference type="EMBL" id="UJF32901.1"/>
    </source>
</evidence>
<proteinExistence type="predicted"/>
<dbReference type="SUPFAM" id="SSF141371">
    <property type="entry name" value="PilZ domain-like"/>
    <property type="match status" value="1"/>
</dbReference>
<keyword evidence="3" id="KW-1185">Reference proteome</keyword>
<feature type="domain" description="PilZ" evidence="1">
    <location>
        <begin position="9"/>
        <end position="91"/>
    </location>
</feature>
<dbReference type="Gene3D" id="2.40.10.220">
    <property type="entry name" value="predicted glycosyltransferase like domains"/>
    <property type="match status" value="1"/>
</dbReference>
<protein>
    <submittedName>
        <fullName evidence="2">PilZ domain-containing protein</fullName>
    </submittedName>
</protein>
<dbReference type="InterPro" id="IPR009875">
    <property type="entry name" value="PilZ_domain"/>
</dbReference>
<dbReference type="EMBL" id="CP090978">
    <property type="protein sequence ID" value="UJF32901.1"/>
    <property type="molecule type" value="Genomic_DNA"/>
</dbReference>
<dbReference type="Proteomes" id="UP001649230">
    <property type="component" value="Chromosome"/>
</dbReference>
<evidence type="ECO:0000259" key="1">
    <source>
        <dbReference type="Pfam" id="PF07238"/>
    </source>
</evidence>
<evidence type="ECO:0000313" key="3">
    <source>
        <dbReference type="Proteomes" id="UP001649230"/>
    </source>
</evidence>
<dbReference type="RefSeq" id="WP_235119244.1">
    <property type="nucleotide sequence ID" value="NZ_CP090978.1"/>
</dbReference>
<name>A0ABY3SI46_9BACL</name>
<sequence>MLKIIGIRNEATESNYTKIVIKDISTGGIRIHTPLRFPVNMNLLLEFTFQLFSQDFKILGTITRKNTIGPSLFEYGIQFHVADITKEHLLTSSLTLLSARLRKANYLASCSFCTEDDLASIYNQSEANRA</sequence>